<reference evidence="1 2" key="1">
    <citation type="submission" date="2018-06" db="EMBL/GenBank/DDBJ databases">
        <title>Draft sequence of Acidithiobacillus ferrooxidans CCM 4253.</title>
        <authorList>
            <person name="Moya-Beltran A."/>
            <person name="Castro M."/>
            <person name="Covarrubias P.C."/>
            <person name="Issotta F."/>
            <person name="Janiczek O."/>
            <person name="Mandl M."/>
            <person name="Kucera J."/>
            <person name="Quatrini R."/>
        </authorList>
    </citation>
    <scope>NUCLEOTIDE SEQUENCE [LARGE SCALE GENOMIC DNA]</scope>
    <source>
        <strain evidence="1 2">CCM 4253</strain>
    </source>
</reference>
<accession>A0A2W1KGT3</accession>
<name>A0A2W1KGT3_ACIFR</name>
<protein>
    <submittedName>
        <fullName evidence="1">Uncharacterized protein</fullName>
    </submittedName>
</protein>
<gene>
    <name evidence="1" type="ORF">DN052_11170</name>
</gene>
<comment type="caution">
    <text evidence="1">The sequence shown here is derived from an EMBL/GenBank/DDBJ whole genome shotgun (WGS) entry which is preliminary data.</text>
</comment>
<evidence type="ECO:0000313" key="2">
    <source>
        <dbReference type="Proteomes" id="UP000248886"/>
    </source>
</evidence>
<sequence>MDIANNNLRVLMEMRHGVLSTLPDLELSGLLQISKRSVRGGVYGRVSLSEAERVHRFARVVVSLKGRNTLDWKGDIVVPSRVYRNLGYFGLACRLERL</sequence>
<dbReference type="AlphaFoldDB" id="A0A2W1KGT3"/>
<evidence type="ECO:0000313" key="1">
    <source>
        <dbReference type="EMBL" id="PZD80964.1"/>
    </source>
</evidence>
<proteinExistence type="predicted"/>
<dbReference type="Proteomes" id="UP000248886">
    <property type="component" value="Unassembled WGS sequence"/>
</dbReference>
<organism evidence="1 2">
    <name type="scientific">Acidithiobacillus ferrooxidans</name>
    <name type="common">Thiobacillus ferrooxidans</name>
    <dbReference type="NCBI Taxonomy" id="920"/>
    <lineage>
        <taxon>Bacteria</taxon>
        <taxon>Pseudomonadati</taxon>
        <taxon>Pseudomonadota</taxon>
        <taxon>Acidithiobacillia</taxon>
        <taxon>Acidithiobacillales</taxon>
        <taxon>Acidithiobacillaceae</taxon>
        <taxon>Acidithiobacillus</taxon>
    </lineage>
</organism>
<dbReference type="EMBL" id="QKQP01000005">
    <property type="protein sequence ID" value="PZD80964.1"/>
    <property type="molecule type" value="Genomic_DNA"/>
</dbReference>